<organism evidence="2 3">
    <name type="scientific">Lelliottia nimipressuralis</name>
    <dbReference type="NCBI Taxonomy" id="69220"/>
    <lineage>
        <taxon>Bacteria</taxon>
        <taxon>Pseudomonadati</taxon>
        <taxon>Pseudomonadota</taxon>
        <taxon>Gammaproteobacteria</taxon>
        <taxon>Enterobacterales</taxon>
        <taxon>Enterobacteriaceae</taxon>
        <taxon>Lelliottia</taxon>
    </lineage>
</organism>
<gene>
    <name evidence="2" type="ORF">FZO59_20375</name>
</gene>
<dbReference type="Proteomes" id="UP000323910">
    <property type="component" value="Unassembled WGS sequence"/>
</dbReference>
<dbReference type="SUPFAM" id="SSF49401">
    <property type="entry name" value="Bacterial adhesins"/>
    <property type="match status" value="1"/>
</dbReference>
<evidence type="ECO:0000259" key="1">
    <source>
        <dbReference type="Pfam" id="PF00419"/>
    </source>
</evidence>
<sequence length="366" mass="40008">MIWRRLCLPSLQNASWQTRDKMMDILMKIKSPLLILLLLFFVPSYKVLAVDALKCNASAMITFSGTINAYISQDNTDLISEGDYVLTKVLTDHDLYCASTEDDTSMHEIYYSLSLAGGVYPAGASAEGQYALLPNSGNAEKLAFMVGYENTDGGINYATSNRLNIPLKQLNEHEFAVDSTLIFSLVSSQGSNGAVPGTYKYSGTLGQVEAYDKTRGDYYKWLGKVTLNVTVNLKATTCVVDTDKTIDIRWDALTSKDIINNLAEEKVATIGVTCNSSQTPIKISVASGNGSYDAAGGIAKTSRDNLGLKLTWQDNAQPVDLSTARKDTLYTNSKNYNIVAKPVRYNDGAIALGEFANTVTVNFEYR</sequence>
<proteinExistence type="predicted"/>
<keyword evidence="3" id="KW-1185">Reference proteome</keyword>
<evidence type="ECO:0000313" key="3">
    <source>
        <dbReference type="Proteomes" id="UP000323910"/>
    </source>
</evidence>
<name>A0ABY3NYC3_9ENTR</name>
<dbReference type="Pfam" id="PF00419">
    <property type="entry name" value="Fimbrial"/>
    <property type="match status" value="1"/>
</dbReference>
<dbReference type="InterPro" id="IPR000259">
    <property type="entry name" value="Adhesion_dom_fimbrial"/>
</dbReference>
<dbReference type="Gene3D" id="2.60.40.1090">
    <property type="entry name" value="Fimbrial-type adhesion domain"/>
    <property type="match status" value="1"/>
</dbReference>
<comment type="caution">
    <text evidence="2">The sequence shown here is derived from an EMBL/GenBank/DDBJ whole genome shotgun (WGS) entry which is preliminary data.</text>
</comment>
<protein>
    <submittedName>
        <fullName evidence="2">Fimbrial protein</fullName>
    </submittedName>
</protein>
<feature type="domain" description="Fimbrial-type adhesion" evidence="1">
    <location>
        <begin position="228"/>
        <end position="365"/>
    </location>
</feature>
<evidence type="ECO:0000313" key="2">
    <source>
        <dbReference type="EMBL" id="TYT29596.1"/>
    </source>
</evidence>
<reference evidence="2 3" key="1">
    <citation type="submission" date="2019-08" db="EMBL/GenBank/DDBJ databases">
        <title>The draft genome of Lelliottia nimipressuralis strain CICC 24156.</title>
        <authorList>
            <person name="Wu W."/>
            <person name="Feng Y."/>
            <person name="Zong Z."/>
        </authorList>
    </citation>
    <scope>NUCLEOTIDE SEQUENCE [LARGE SCALE GENOMIC DNA]</scope>
    <source>
        <strain evidence="2 3">CICC 24156</strain>
    </source>
</reference>
<dbReference type="InterPro" id="IPR036937">
    <property type="entry name" value="Adhesion_dom_fimbrial_sf"/>
</dbReference>
<dbReference type="EMBL" id="VTFR01000013">
    <property type="protein sequence ID" value="TYT29596.1"/>
    <property type="molecule type" value="Genomic_DNA"/>
</dbReference>
<accession>A0ABY3NYC3</accession>
<dbReference type="InterPro" id="IPR008966">
    <property type="entry name" value="Adhesion_dom_sf"/>
</dbReference>